<feature type="compositionally biased region" description="Basic and acidic residues" evidence="1">
    <location>
        <begin position="56"/>
        <end position="67"/>
    </location>
</feature>
<sequence>MSPYSTSLHLSSRLQSKPHANPSSLSSRQRRRRRRKEKQDDLRRELTPLPLLPQPEGRRLRQEENGRAKAQGAEAQGQREQACDERIIVAAESCDSCCLHTAT</sequence>
<organism evidence="2">
    <name type="scientific">Setaria italica</name>
    <name type="common">Foxtail millet</name>
    <name type="synonym">Panicum italicum</name>
    <dbReference type="NCBI Taxonomy" id="4555"/>
    <lineage>
        <taxon>Eukaryota</taxon>
        <taxon>Viridiplantae</taxon>
        <taxon>Streptophyta</taxon>
        <taxon>Embryophyta</taxon>
        <taxon>Tracheophyta</taxon>
        <taxon>Spermatophyta</taxon>
        <taxon>Magnoliopsida</taxon>
        <taxon>Liliopsida</taxon>
        <taxon>Poales</taxon>
        <taxon>Poaceae</taxon>
        <taxon>PACMAD clade</taxon>
        <taxon>Panicoideae</taxon>
        <taxon>Panicodae</taxon>
        <taxon>Paniceae</taxon>
        <taxon>Cenchrinae</taxon>
        <taxon>Setaria</taxon>
    </lineage>
</organism>
<accession>A0A368QL03</accession>
<reference evidence="2" key="2">
    <citation type="submission" date="2015-07" db="EMBL/GenBank/DDBJ databases">
        <authorList>
            <person name="Noorani M."/>
        </authorList>
    </citation>
    <scope>NUCLEOTIDE SEQUENCE</scope>
    <source>
        <strain evidence="2">Yugu1</strain>
    </source>
</reference>
<dbReference type="EMBL" id="CM003530">
    <property type="protein sequence ID" value="RCV18494.1"/>
    <property type="molecule type" value="Genomic_DNA"/>
</dbReference>
<evidence type="ECO:0000313" key="2">
    <source>
        <dbReference type="EMBL" id="RCV18494.1"/>
    </source>
</evidence>
<feature type="compositionally biased region" description="Low complexity" evidence="1">
    <location>
        <begin position="68"/>
        <end position="80"/>
    </location>
</feature>
<proteinExistence type="predicted"/>
<evidence type="ECO:0000256" key="1">
    <source>
        <dbReference type="SAM" id="MobiDB-lite"/>
    </source>
</evidence>
<protein>
    <submittedName>
        <fullName evidence="2">Uncharacterized protein</fullName>
    </submittedName>
</protein>
<reference evidence="2" key="1">
    <citation type="journal article" date="2012" name="Nat. Biotechnol.">
        <title>Reference genome sequence of the model plant Setaria.</title>
        <authorList>
            <person name="Bennetzen J.L."/>
            <person name="Schmutz J."/>
            <person name="Wang H."/>
            <person name="Percifield R."/>
            <person name="Hawkins J."/>
            <person name="Pontaroli A.C."/>
            <person name="Estep M."/>
            <person name="Feng L."/>
            <person name="Vaughn J.N."/>
            <person name="Grimwood J."/>
            <person name="Jenkins J."/>
            <person name="Barry K."/>
            <person name="Lindquist E."/>
            <person name="Hellsten U."/>
            <person name="Deshpande S."/>
            <person name="Wang X."/>
            <person name="Wu X."/>
            <person name="Mitros T."/>
            <person name="Triplett J."/>
            <person name="Yang X."/>
            <person name="Ye C.Y."/>
            <person name="Mauro-Herrera M."/>
            <person name="Wang L."/>
            <person name="Li P."/>
            <person name="Sharma M."/>
            <person name="Sharma R."/>
            <person name="Ronald P.C."/>
            <person name="Panaud O."/>
            <person name="Kellogg E.A."/>
            <person name="Brutnell T.P."/>
            <person name="Doust A.N."/>
            <person name="Tuskan G.A."/>
            <person name="Rokhsar D."/>
            <person name="Devos K.M."/>
        </authorList>
    </citation>
    <scope>NUCLEOTIDE SEQUENCE [LARGE SCALE GENOMIC DNA]</scope>
    <source>
        <strain evidence="2">Yugu1</strain>
    </source>
</reference>
<gene>
    <name evidence="2" type="ORF">SETIT_3G305300v2</name>
</gene>
<dbReference type="AlphaFoldDB" id="A0A368QL03"/>
<feature type="compositionally biased region" description="Polar residues" evidence="1">
    <location>
        <begin position="1"/>
        <end position="15"/>
    </location>
</feature>
<feature type="compositionally biased region" description="Basic and acidic residues" evidence="1">
    <location>
        <begin position="37"/>
        <end position="46"/>
    </location>
</feature>
<feature type="region of interest" description="Disordered" evidence="1">
    <location>
        <begin position="1"/>
        <end position="81"/>
    </location>
</feature>
<name>A0A368QL03_SETIT</name>